<dbReference type="AlphaFoldDB" id="A0AAV4UR21"/>
<keyword evidence="2" id="KW-1185">Reference proteome</keyword>
<protein>
    <submittedName>
        <fullName evidence="1">Uncharacterized protein</fullName>
    </submittedName>
</protein>
<organism evidence="1 2">
    <name type="scientific">Caerostris darwini</name>
    <dbReference type="NCBI Taxonomy" id="1538125"/>
    <lineage>
        <taxon>Eukaryota</taxon>
        <taxon>Metazoa</taxon>
        <taxon>Ecdysozoa</taxon>
        <taxon>Arthropoda</taxon>
        <taxon>Chelicerata</taxon>
        <taxon>Arachnida</taxon>
        <taxon>Araneae</taxon>
        <taxon>Araneomorphae</taxon>
        <taxon>Entelegynae</taxon>
        <taxon>Araneoidea</taxon>
        <taxon>Araneidae</taxon>
        <taxon>Caerostris</taxon>
    </lineage>
</organism>
<proteinExistence type="predicted"/>
<evidence type="ECO:0000313" key="2">
    <source>
        <dbReference type="Proteomes" id="UP001054837"/>
    </source>
</evidence>
<accession>A0AAV4UR21</accession>
<evidence type="ECO:0000313" key="1">
    <source>
        <dbReference type="EMBL" id="GIY60173.1"/>
    </source>
</evidence>
<dbReference type="Proteomes" id="UP001054837">
    <property type="component" value="Unassembled WGS sequence"/>
</dbReference>
<name>A0AAV4UR21_9ARAC</name>
<dbReference type="EMBL" id="BPLQ01011754">
    <property type="protein sequence ID" value="GIY60173.1"/>
    <property type="molecule type" value="Genomic_DNA"/>
</dbReference>
<comment type="caution">
    <text evidence="1">The sequence shown here is derived from an EMBL/GenBank/DDBJ whole genome shotgun (WGS) entry which is preliminary data.</text>
</comment>
<reference evidence="1 2" key="1">
    <citation type="submission" date="2021-06" db="EMBL/GenBank/DDBJ databases">
        <title>Caerostris darwini draft genome.</title>
        <authorList>
            <person name="Kono N."/>
            <person name="Arakawa K."/>
        </authorList>
    </citation>
    <scope>NUCLEOTIDE SEQUENCE [LARGE SCALE GENOMIC DNA]</scope>
</reference>
<feature type="non-terminal residue" evidence="1">
    <location>
        <position position="1"/>
    </location>
</feature>
<gene>
    <name evidence="1" type="ORF">CDAR_50731</name>
</gene>
<sequence length="31" mass="3759">QIEDYLRHIRYKRGSEVLEISVSTLRTHLFV</sequence>